<evidence type="ECO:0000256" key="5">
    <source>
        <dbReference type="ARBA" id="ARBA00022807"/>
    </source>
</evidence>
<dbReference type="InterPro" id="IPR000816">
    <property type="entry name" value="Peptidase_C15"/>
</dbReference>
<dbReference type="FunFam" id="3.40.630.20:FF:000004">
    <property type="entry name" value="Pyroglutamyl-peptidase I like"/>
    <property type="match status" value="1"/>
</dbReference>
<keyword evidence="3" id="KW-0645">Protease</keyword>
<dbReference type="GO" id="GO:0016920">
    <property type="term" value="F:pyroglutamyl-peptidase activity"/>
    <property type="evidence" value="ECO:0007669"/>
    <property type="project" value="InterPro"/>
</dbReference>
<dbReference type="PRINTS" id="PR00706">
    <property type="entry name" value="PYROGLUPTASE"/>
</dbReference>
<sequence length="343" mass="37665">MERALKTRVPRWPAELGAARPSRKMPGDKTEAGKGAAGGRGARCNPSCYIDFSSTVWFPFHRQGHQGYGKAVRGLWRPGADSGESFLAAARCVRSVFAALGPRALRPAQPLKPDTRGGAIAAASQGGFGPFRKYLVNSSWEAVKELSKLGLNSDMEVELRILQLPVDYREVKQRVTRIWEDLQPQLAVHIGLATSAKAIVLEQCAKNRGYRNADIRGFRPARGECLPDGPEVIVSEVSMKAVSKRVAVEGVEVTFSQDAGRYVCDYTYYLSLHHGNGYAALIHVPPLSRWLPARLLGKALQVIIQDMLEELRKPELKPWFAENSTAVIPARGNQLGDCSFGEN</sequence>
<keyword evidence="2" id="KW-0963">Cytoplasm</keyword>
<feature type="region of interest" description="Disordered" evidence="6">
    <location>
        <begin position="1"/>
        <end position="39"/>
    </location>
</feature>
<gene>
    <name evidence="8" type="primary">PGPEP1L</name>
</gene>
<dbReference type="GO" id="GO:0005829">
    <property type="term" value="C:cytosol"/>
    <property type="evidence" value="ECO:0007669"/>
    <property type="project" value="InterPro"/>
</dbReference>
<dbReference type="Pfam" id="PF01470">
    <property type="entry name" value="Peptidase_C15"/>
    <property type="match status" value="1"/>
</dbReference>
<reference evidence="8" key="1">
    <citation type="submission" date="2025-08" db="UniProtKB">
        <authorList>
            <consortium name="RefSeq"/>
        </authorList>
    </citation>
    <scope>IDENTIFICATION</scope>
</reference>
<name>A0A9B0GSQ5_ODORO</name>
<keyword evidence="7" id="KW-1185">Reference proteome</keyword>
<dbReference type="CDD" id="cd00501">
    <property type="entry name" value="Peptidase_C15"/>
    <property type="match status" value="1"/>
</dbReference>
<dbReference type="InterPro" id="IPR016125">
    <property type="entry name" value="Peptidase_C15-like"/>
</dbReference>
<evidence type="ECO:0000256" key="3">
    <source>
        <dbReference type="ARBA" id="ARBA00022670"/>
    </source>
</evidence>
<dbReference type="InterPro" id="IPR036440">
    <property type="entry name" value="Peptidase_C15-like_sf"/>
</dbReference>
<dbReference type="Gene3D" id="3.40.630.20">
    <property type="entry name" value="Peptidase C15, pyroglutamyl peptidase I-like"/>
    <property type="match status" value="1"/>
</dbReference>
<comment type="similarity">
    <text evidence="1">Belongs to the peptidase C15 family.</text>
</comment>
<evidence type="ECO:0000313" key="7">
    <source>
        <dbReference type="Proteomes" id="UP000245340"/>
    </source>
</evidence>
<keyword evidence="5" id="KW-0788">Thiol protease</keyword>
<evidence type="ECO:0000256" key="4">
    <source>
        <dbReference type="ARBA" id="ARBA00022801"/>
    </source>
</evidence>
<organism evidence="7 8">
    <name type="scientific">Odobenus rosmarus divergens</name>
    <name type="common">Pacific walrus</name>
    <dbReference type="NCBI Taxonomy" id="9708"/>
    <lineage>
        <taxon>Eukaryota</taxon>
        <taxon>Metazoa</taxon>
        <taxon>Chordata</taxon>
        <taxon>Craniata</taxon>
        <taxon>Vertebrata</taxon>
        <taxon>Euteleostomi</taxon>
        <taxon>Mammalia</taxon>
        <taxon>Eutheria</taxon>
        <taxon>Laurasiatheria</taxon>
        <taxon>Carnivora</taxon>
        <taxon>Caniformia</taxon>
        <taxon>Pinnipedia</taxon>
        <taxon>Odobenidae</taxon>
        <taxon>Odobenus</taxon>
    </lineage>
</organism>
<protein>
    <submittedName>
        <fullName evidence="8">Pyroglutamyl-peptidase 1-like protein</fullName>
    </submittedName>
</protein>
<dbReference type="PANTHER" id="PTHR23402">
    <property type="entry name" value="PROTEASE FAMILY C15 PYROGLUTAMYL-PEPTIDASE I-RELATED"/>
    <property type="match status" value="1"/>
</dbReference>
<evidence type="ECO:0000256" key="1">
    <source>
        <dbReference type="ARBA" id="ARBA00006641"/>
    </source>
</evidence>
<evidence type="ECO:0000256" key="2">
    <source>
        <dbReference type="ARBA" id="ARBA00022490"/>
    </source>
</evidence>
<dbReference type="SUPFAM" id="SSF53182">
    <property type="entry name" value="Pyrrolidone carboxyl peptidase (pyroglutamate aminopeptidase)"/>
    <property type="match status" value="1"/>
</dbReference>
<evidence type="ECO:0000313" key="8">
    <source>
        <dbReference type="RefSeq" id="XP_004405605.1"/>
    </source>
</evidence>
<accession>A0A9B0GSQ5</accession>
<evidence type="ECO:0000256" key="6">
    <source>
        <dbReference type="SAM" id="MobiDB-lite"/>
    </source>
</evidence>
<keyword evidence="4" id="KW-0378">Hydrolase</keyword>
<dbReference type="AlphaFoldDB" id="A0A9B0GSQ5"/>
<dbReference type="PANTHER" id="PTHR23402:SF15">
    <property type="entry name" value="PYROGLUTAMYL-PEPTIDASE 1-LIKE PROTEIN"/>
    <property type="match status" value="1"/>
</dbReference>
<proteinExistence type="inferred from homology"/>
<dbReference type="GO" id="GO:0006508">
    <property type="term" value="P:proteolysis"/>
    <property type="evidence" value="ECO:0007669"/>
    <property type="project" value="UniProtKB-KW"/>
</dbReference>
<dbReference type="Proteomes" id="UP000245340">
    <property type="component" value="Unplaced"/>
</dbReference>
<dbReference type="RefSeq" id="XP_004405605.1">
    <property type="nucleotide sequence ID" value="XM_004405548.1"/>
</dbReference>